<protein>
    <submittedName>
        <fullName evidence="1">Uncharacterized protein</fullName>
    </submittedName>
</protein>
<dbReference type="VEuPathDB" id="VectorBase:AMAM012855"/>
<name>A0A182ST38_9DIPT</name>
<reference evidence="2" key="1">
    <citation type="submission" date="2013-09" db="EMBL/GenBank/DDBJ databases">
        <title>The Genome Sequence of Anopheles maculatus species B.</title>
        <authorList>
            <consortium name="The Broad Institute Genomics Platform"/>
            <person name="Neafsey D.E."/>
            <person name="Besansky N."/>
            <person name="Howell P."/>
            <person name="Walton C."/>
            <person name="Young S.K."/>
            <person name="Zeng Q."/>
            <person name="Gargeya S."/>
            <person name="Fitzgerald M."/>
            <person name="Haas B."/>
            <person name="Abouelleil A."/>
            <person name="Allen A.W."/>
            <person name="Alvarado L."/>
            <person name="Arachchi H.M."/>
            <person name="Berlin A.M."/>
            <person name="Chapman S.B."/>
            <person name="Gainer-Dewar J."/>
            <person name="Goldberg J."/>
            <person name="Griggs A."/>
            <person name="Gujja S."/>
            <person name="Hansen M."/>
            <person name="Howarth C."/>
            <person name="Imamovic A."/>
            <person name="Ireland A."/>
            <person name="Larimer J."/>
            <person name="McCowan C."/>
            <person name="Murphy C."/>
            <person name="Pearson M."/>
            <person name="Poon T.W."/>
            <person name="Priest M."/>
            <person name="Roberts A."/>
            <person name="Saif S."/>
            <person name="Shea T."/>
            <person name="Sisk P."/>
            <person name="Sykes S."/>
            <person name="Wortman J."/>
            <person name="Nusbaum C."/>
            <person name="Birren B."/>
        </authorList>
    </citation>
    <scope>NUCLEOTIDE SEQUENCE [LARGE SCALE GENOMIC DNA]</scope>
    <source>
        <strain evidence="2">maculatus3</strain>
    </source>
</reference>
<proteinExistence type="predicted"/>
<organism evidence="1 2">
    <name type="scientific">Anopheles maculatus</name>
    <dbReference type="NCBI Taxonomy" id="74869"/>
    <lineage>
        <taxon>Eukaryota</taxon>
        <taxon>Metazoa</taxon>
        <taxon>Ecdysozoa</taxon>
        <taxon>Arthropoda</taxon>
        <taxon>Hexapoda</taxon>
        <taxon>Insecta</taxon>
        <taxon>Pterygota</taxon>
        <taxon>Neoptera</taxon>
        <taxon>Endopterygota</taxon>
        <taxon>Diptera</taxon>
        <taxon>Nematocera</taxon>
        <taxon>Culicoidea</taxon>
        <taxon>Culicidae</taxon>
        <taxon>Anophelinae</taxon>
        <taxon>Anopheles</taxon>
        <taxon>Anopheles maculatus group</taxon>
    </lineage>
</organism>
<dbReference type="AlphaFoldDB" id="A0A182ST38"/>
<sequence>MLQTSLQNATVAQDVPSDRLRTVVKALRLFKAHLPLLVYSFQRVGMNLHTAETFIVTFKLNQQSLPADFMGETVAFNAALSSIEDDVGVSLLAVEEVFNNTGTQLENDLTGDVQNQAGFMQVQTALKTFTSLRSLFVKNVKESVLLISLGNRLSVETLVNQTFYYDSAVTLDSPALDLATNLIQSNVFDRACYNKFAALVSDLPTMGRIRLAECLNTELPRLHKLQRLIKAYGLMVSYDDNDLWNNLKPCRSEFAASNCMAEVGASYPRLYAARDDDSETRAGNFFASALTASFIRIDLCFTKTNFLTFHKQVPTLRRSIGSCFNGLS</sequence>
<dbReference type="Proteomes" id="UP000075901">
    <property type="component" value="Unassembled WGS sequence"/>
</dbReference>
<reference evidence="1" key="2">
    <citation type="submission" date="2020-05" db="UniProtKB">
        <authorList>
            <consortium name="EnsemblMetazoa"/>
        </authorList>
    </citation>
    <scope>IDENTIFICATION</scope>
    <source>
        <strain evidence="1">maculatus3</strain>
    </source>
</reference>
<evidence type="ECO:0000313" key="1">
    <source>
        <dbReference type="EnsemblMetazoa" id="AMAM012855-PA"/>
    </source>
</evidence>
<dbReference type="EnsemblMetazoa" id="AMAM012855-RA">
    <property type="protein sequence ID" value="AMAM012855-PA"/>
    <property type="gene ID" value="AMAM012855"/>
</dbReference>
<evidence type="ECO:0000313" key="2">
    <source>
        <dbReference type="Proteomes" id="UP000075901"/>
    </source>
</evidence>
<accession>A0A182ST38</accession>
<keyword evidence="2" id="KW-1185">Reference proteome</keyword>